<dbReference type="CDD" id="cd03784">
    <property type="entry name" value="GT1_Gtf-like"/>
    <property type="match status" value="1"/>
</dbReference>
<dbReference type="RefSeq" id="WP_188798225.1">
    <property type="nucleotide sequence ID" value="NZ_BMIZ01000001.1"/>
</dbReference>
<dbReference type="Pfam" id="PF06722">
    <property type="entry name" value="EryCIII-like_C"/>
    <property type="match status" value="1"/>
</dbReference>
<sequence>MKFAVVTYGTEGDTRPLAALCRALMDAGHETRLLADTSTLGSAEALGVPSAALPGDIRGALQPGGSISGVVAKGGRVDSTVSALARIANANTESWLRQIVSVAQGCDAVITGGLAAFAGFSAAEYLGVKAIGCGMIPITPTAAYPSPFLPPGIVPRWLNHASHRFVNAMLWRAFRKATNAARSNVCGLPTRKRVWTQHPMLYGVSPSLLPTPSDWPENAYLCGQWMQPEQDWTPPPALDAFLAAGEPPIYIGFGSMMGFDRPKLLKEIIKAVAGRRALFYPGWSGVDATMLPANFLVTSETPHSWLFPRTSIVIHHGGAGTTHTAARAGVPSVVVPFAGDQFFWADRLRQAGVAAEGLSVKHLDAGLLADRLAFAGTNETRICAQVLGKKMMAEDGLTSAIACIEKIMLD</sequence>
<proteinExistence type="predicted"/>
<gene>
    <name evidence="2" type="ORF">ISN74_05700</name>
</gene>
<accession>A0ABX7GWI7</accession>
<dbReference type="InterPro" id="IPR050426">
    <property type="entry name" value="Glycosyltransferase_28"/>
</dbReference>
<dbReference type="SUPFAM" id="SSF53756">
    <property type="entry name" value="UDP-Glycosyltransferase/glycogen phosphorylase"/>
    <property type="match status" value="1"/>
</dbReference>
<keyword evidence="3" id="KW-1185">Reference proteome</keyword>
<dbReference type="PANTHER" id="PTHR48050">
    <property type="entry name" value="STEROL 3-BETA-GLUCOSYLTRANSFERASE"/>
    <property type="match status" value="1"/>
</dbReference>
<name>A0ABX7GWI7_9GAMM</name>
<organism evidence="2 3">
    <name type="scientific">Dyella caseinilytica</name>
    <dbReference type="NCBI Taxonomy" id="1849581"/>
    <lineage>
        <taxon>Bacteria</taxon>
        <taxon>Pseudomonadati</taxon>
        <taxon>Pseudomonadota</taxon>
        <taxon>Gammaproteobacteria</taxon>
        <taxon>Lysobacterales</taxon>
        <taxon>Rhodanobacteraceae</taxon>
        <taxon>Dyella</taxon>
    </lineage>
</organism>
<dbReference type="EMBL" id="CP064030">
    <property type="protein sequence ID" value="QRN54848.1"/>
    <property type="molecule type" value="Genomic_DNA"/>
</dbReference>
<evidence type="ECO:0000313" key="3">
    <source>
        <dbReference type="Proteomes" id="UP000663181"/>
    </source>
</evidence>
<dbReference type="Gene3D" id="3.40.50.2000">
    <property type="entry name" value="Glycogen Phosphorylase B"/>
    <property type="match status" value="2"/>
</dbReference>
<feature type="domain" description="Erythromycin biosynthesis protein CIII-like C-terminal" evidence="1">
    <location>
        <begin position="287"/>
        <end position="393"/>
    </location>
</feature>
<evidence type="ECO:0000259" key="1">
    <source>
        <dbReference type="Pfam" id="PF06722"/>
    </source>
</evidence>
<dbReference type="PANTHER" id="PTHR48050:SF13">
    <property type="entry name" value="STEROL 3-BETA-GLUCOSYLTRANSFERASE UGT80A2"/>
    <property type="match status" value="1"/>
</dbReference>
<protein>
    <submittedName>
        <fullName evidence="2">Glycosyltransferase family 1 protein</fullName>
    </submittedName>
</protein>
<dbReference type="InterPro" id="IPR002213">
    <property type="entry name" value="UDP_glucos_trans"/>
</dbReference>
<dbReference type="InterPro" id="IPR010610">
    <property type="entry name" value="EryCIII-like_C"/>
</dbReference>
<dbReference type="Proteomes" id="UP000663181">
    <property type="component" value="Chromosome"/>
</dbReference>
<evidence type="ECO:0000313" key="2">
    <source>
        <dbReference type="EMBL" id="QRN54848.1"/>
    </source>
</evidence>
<reference evidence="2 3" key="1">
    <citation type="submission" date="2020-10" db="EMBL/GenBank/DDBJ databases">
        <title>Phylogeny of dyella-like bacteria.</title>
        <authorList>
            <person name="Fu J."/>
        </authorList>
    </citation>
    <scope>NUCLEOTIDE SEQUENCE [LARGE SCALE GENOMIC DNA]</scope>
    <source>
        <strain evidence="2 3">DHOB09</strain>
    </source>
</reference>